<dbReference type="Proteomes" id="UP000195305">
    <property type="component" value="Unassembled WGS sequence"/>
</dbReference>
<keyword evidence="2" id="KW-1185">Reference proteome</keyword>
<evidence type="ECO:0000313" key="1">
    <source>
        <dbReference type="EMBL" id="OUQ36250.1"/>
    </source>
</evidence>
<accession>A0A1Y4T3N2</accession>
<evidence type="ECO:0000313" key="2">
    <source>
        <dbReference type="Proteomes" id="UP000195305"/>
    </source>
</evidence>
<organism evidence="1 2">
    <name type="scientific">Massilimicrobiota timonensis</name>
    <dbReference type="NCBI Taxonomy" id="1776392"/>
    <lineage>
        <taxon>Bacteria</taxon>
        <taxon>Bacillati</taxon>
        <taxon>Bacillota</taxon>
        <taxon>Erysipelotrichia</taxon>
        <taxon>Erysipelotrichales</taxon>
        <taxon>Erysipelotrichaceae</taxon>
        <taxon>Massilimicrobiota</taxon>
    </lineage>
</organism>
<dbReference type="RefSeq" id="WP_087357058.1">
    <property type="nucleotide sequence ID" value="NZ_JACJKO010000018.1"/>
</dbReference>
<name>A0A1Y4T3N2_9FIRM</name>
<sequence>MKKMRRSKQALSNEKCIEILNNNTSGVLALCGNQMEPYALPISYVYEDQKIYFHCSKSGYKLDLMKENNQVSFCVIDQDVIVPEKYTTYFRSVIVFGNIHMLENDDEKQHAIETLAIKYSPDESIQNRQEEIKKFWKALCLLELDIKDITGKQAIELVDKRNEG</sequence>
<dbReference type="OrthoDB" id="9794935at2"/>
<reference evidence="1 2" key="1">
    <citation type="journal article" date="2018" name="BMC Genomics">
        <title>Whole genome sequencing and function prediction of 133 gut anaerobes isolated from chicken caecum in pure cultures.</title>
        <authorList>
            <person name="Medvecky M."/>
            <person name="Cejkova D."/>
            <person name="Polansky O."/>
            <person name="Karasova D."/>
            <person name="Kubasova T."/>
            <person name="Cizek A."/>
            <person name="Rychlik I."/>
        </authorList>
    </citation>
    <scope>NUCLEOTIDE SEQUENCE [LARGE SCALE GENOMIC DNA]</scope>
    <source>
        <strain evidence="1 2">An13</strain>
    </source>
</reference>
<dbReference type="PANTHER" id="PTHR34071:SF2">
    <property type="entry name" value="FLAVIN-NUCLEOTIDE-BINDING PROTEIN"/>
    <property type="match status" value="1"/>
</dbReference>
<dbReference type="InterPro" id="IPR024747">
    <property type="entry name" value="Pyridox_Oxase-rel"/>
</dbReference>
<proteinExistence type="predicted"/>
<gene>
    <name evidence="1" type="ORF">B5E75_01625</name>
</gene>
<dbReference type="SUPFAM" id="SSF50475">
    <property type="entry name" value="FMN-binding split barrel"/>
    <property type="match status" value="1"/>
</dbReference>
<dbReference type="PANTHER" id="PTHR34071">
    <property type="entry name" value="5-NITROIMIDAZOLE ANTIBIOTICS RESISTANCE PROTEIN, NIMA-FAMILY-RELATED PROTEIN-RELATED"/>
    <property type="match status" value="1"/>
</dbReference>
<dbReference type="AlphaFoldDB" id="A0A1Y4T3N2"/>
<comment type="caution">
    <text evidence="1">The sequence shown here is derived from an EMBL/GenBank/DDBJ whole genome shotgun (WGS) entry which is preliminary data.</text>
</comment>
<dbReference type="Pfam" id="PF12900">
    <property type="entry name" value="Pyridox_ox_2"/>
    <property type="match status" value="1"/>
</dbReference>
<dbReference type="EMBL" id="NFLJ01000003">
    <property type="protein sequence ID" value="OUQ36250.1"/>
    <property type="molecule type" value="Genomic_DNA"/>
</dbReference>
<protein>
    <submittedName>
        <fullName evidence="1">5-nitroimidazole antibiotic resistance protein</fullName>
    </submittedName>
</protein>
<dbReference type="InterPro" id="IPR012349">
    <property type="entry name" value="Split_barrel_FMN-bd"/>
</dbReference>
<dbReference type="Gene3D" id="2.30.110.10">
    <property type="entry name" value="Electron Transport, Fmn-binding Protein, Chain A"/>
    <property type="match status" value="1"/>
</dbReference>